<organism evidence="1 2">
    <name type="scientific">Bacillus pseudomycoides</name>
    <dbReference type="NCBI Taxonomy" id="64104"/>
    <lineage>
        <taxon>Bacteria</taxon>
        <taxon>Bacillati</taxon>
        <taxon>Bacillota</taxon>
        <taxon>Bacilli</taxon>
        <taxon>Bacillales</taxon>
        <taxon>Bacillaceae</taxon>
        <taxon>Bacillus</taxon>
        <taxon>Bacillus cereus group</taxon>
    </lineage>
</organism>
<dbReference type="Proteomes" id="UP000221020">
    <property type="component" value="Unassembled WGS sequence"/>
</dbReference>
<dbReference type="AlphaFoldDB" id="A0AA91VBQ8"/>
<sequence>MSSSNFFPAITSIHLSTKKGSSELKLYNEKGINNSLHVSCTIGGLTQRTIPHIHEEIDYTAIYFTLFHQFGGKETTIVRRYMIEYDPKQEDIDFDEDHIQFEIPIDDNFSNLDFVNNYYFLQISFTNKQPGVMGLSQSIYNNEIFKSKIPFIVSEKVV</sequence>
<dbReference type="EMBL" id="NVOR01000057">
    <property type="protein sequence ID" value="PED81693.1"/>
    <property type="molecule type" value="Genomic_DNA"/>
</dbReference>
<comment type="caution">
    <text evidence="1">The sequence shown here is derived from an EMBL/GenBank/DDBJ whole genome shotgun (WGS) entry which is preliminary data.</text>
</comment>
<gene>
    <name evidence="1" type="ORF">CON65_16020</name>
</gene>
<evidence type="ECO:0000313" key="2">
    <source>
        <dbReference type="Proteomes" id="UP000221020"/>
    </source>
</evidence>
<reference evidence="1 2" key="1">
    <citation type="submission" date="2017-09" db="EMBL/GenBank/DDBJ databases">
        <title>Large-scale bioinformatics analysis of Bacillus genomes uncovers conserved roles of natural products in bacterial physiology.</title>
        <authorList>
            <consortium name="Agbiome Team Llc"/>
            <person name="Bleich R.M."/>
            <person name="Grubbs K.J."/>
            <person name="Santa Maria K.C."/>
            <person name="Allen S.E."/>
            <person name="Farag S."/>
            <person name="Shank E.A."/>
            <person name="Bowers A."/>
        </authorList>
    </citation>
    <scope>NUCLEOTIDE SEQUENCE [LARGE SCALE GENOMIC DNA]</scope>
    <source>
        <strain evidence="1 2">AFS092012</strain>
    </source>
</reference>
<protein>
    <submittedName>
        <fullName evidence="1">Uncharacterized protein</fullName>
    </submittedName>
</protein>
<evidence type="ECO:0000313" key="1">
    <source>
        <dbReference type="EMBL" id="PED81693.1"/>
    </source>
</evidence>
<accession>A0AA91VBQ8</accession>
<proteinExistence type="predicted"/>
<name>A0AA91VBQ8_9BACI</name>
<dbReference type="RefSeq" id="WP_097894704.1">
    <property type="nucleotide sequence ID" value="NZ_NVOR01000057.1"/>
</dbReference>